<dbReference type="GO" id="GO:0016829">
    <property type="term" value="F:lyase activity"/>
    <property type="evidence" value="ECO:0007669"/>
    <property type="project" value="UniProtKB-KW"/>
</dbReference>
<dbReference type="PANTHER" id="PTHR42905:SF16">
    <property type="entry name" value="CARBOXYPHOSPHONOENOLPYRUVATE PHOSPHONOMUTASE-LIKE PROTEIN (AFU_ORTHOLOGUE AFUA_5G07230)"/>
    <property type="match status" value="1"/>
</dbReference>
<dbReference type="CDD" id="cd00377">
    <property type="entry name" value="ICL_PEPM"/>
    <property type="match status" value="1"/>
</dbReference>
<keyword evidence="1" id="KW-0670">Pyruvate</keyword>
<keyword evidence="2" id="KW-1185">Reference proteome</keyword>
<dbReference type="OrthoDB" id="9780430at2"/>
<gene>
    <name evidence="1" type="ORF">D9V32_08825</name>
</gene>
<keyword evidence="1" id="KW-0456">Lyase</keyword>
<dbReference type="InterPro" id="IPR015813">
    <property type="entry name" value="Pyrv/PenolPyrv_kinase-like_dom"/>
</dbReference>
<dbReference type="Proteomes" id="UP000272503">
    <property type="component" value="Unassembled WGS sequence"/>
</dbReference>
<dbReference type="InterPro" id="IPR039556">
    <property type="entry name" value="ICL/PEPM"/>
</dbReference>
<dbReference type="PANTHER" id="PTHR42905">
    <property type="entry name" value="PHOSPHOENOLPYRUVATE CARBOXYLASE"/>
    <property type="match status" value="1"/>
</dbReference>
<dbReference type="SUPFAM" id="SSF51621">
    <property type="entry name" value="Phosphoenolpyruvate/pyruvate domain"/>
    <property type="match status" value="1"/>
</dbReference>
<sequence length="259" mass="26478">MTHAADFRSLHVDPALLLLPNAWDGTGARILEIAGARAIATTSAGISWARGARDGGKLDRDRMIQTLTEIVATVSVPVSADIEDGFGPAPTHVAETVRLVLAAGAVGINIEDGARTPADTAERIAAARAVSTELFINARTDVFLGGDGSVADRIAETLRRAAIYRAAGADGIFVPGVTDAETIAALAAGIDGPLNVMVGADTPEPGELARLGVARLSSGSALAQSAYAGLRRDAEGFLSAGTAPRNQLAYGELNAMIAL</sequence>
<evidence type="ECO:0000313" key="1">
    <source>
        <dbReference type="EMBL" id="RLP75568.1"/>
    </source>
</evidence>
<accession>A0A3L7A6Q6</accession>
<organism evidence="1 2">
    <name type="scientific">Mycetocola tolaasinivorans</name>
    <dbReference type="NCBI Taxonomy" id="76635"/>
    <lineage>
        <taxon>Bacteria</taxon>
        <taxon>Bacillati</taxon>
        <taxon>Actinomycetota</taxon>
        <taxon>Actinomycetes</taxon>
        <taxon>Micrococcales</taxon>
        <taxon>Microbacteriaceae</taxon>
        <taxon>Mycetocola</taxon>
    </lineage>
</organism>
<dbReference type="RefSeq" id="WP_121648540.1">
    <property type="nucleotide sequence ID" value="NZ_RCUX01000006.1"/>
</dbReference>
<dbReference type="Pfam" id="PF13714">
    <property type="entry name" value="PEP_mutase"/>
    <property type="match status" value="1"/>
</dbReference>
<comment type="caution">
    <text evidence="1">The sequence shown here is derived from an EMBL/GenBank/DDBJ whole genome shotgun (WGS) entry which is preliminary data.</text>
</comment>
<dbReference type="AlphaFoldDB" id="A0A3L7A6Q6"/>
<name>A0A3L7A6Q6_9MICO</name>
<dbReference type="Gene3D" id="3.20.20.60">
    <property type="entry name" value="Phosphoenolpyruvate-binding domains"/>
    <property type="match status" value="1"/>
</dbReference>
<proteinExistence type="predicted"/>
<dbReference type="InterPro" id="IPR040442">
    <property type="entry name" value="Pyrv_kinase-like_dom_sf"/>
</dbReference>
<protein>
    <submittedName>
        <fullName evidence="1">Isocitrate lyase/phosphoenolpyruvate mutase family protein</fullName>
    </submittedName>
</protein>
<dbReference type="EMBL" id="RCUX01000006">
    <property type="protein sequence ID" value="RLP75568.1"/>
    <property type="molecule type" value="Genomic_DNA"/>
</dbReference>
<evidence type="ECO:0000313" key="2">
    <source>
        <dbReference type="Proteomes" id="UP000272503"/>
    </source>
</evidence>
<reference evidence="1 2" key="1">
    <citation type="submission" date="2018-10" db="EMBL/GenBank/DDBJ databases">
        <authorList>
            <person name="Li J."/>
        </authorList>
    </citation>
    <scope>NUCLEOTIDE SEQUENCE [LARGE SCALE GENOMIC DNA]</scope>
    <source>
        <strain evidence="1 2">IF 016277</strain>
    </source>
</reference>